<dbReference type="InterPro" id="IPR003593">
    <property type="entry name" value="AAA+_ATPase"/>
</dbReference>
<protein>
    <submittedName>
        <fullName evidence="9">Uncharacterized protein LOC104714546</fullName>
    </submittedName>
</protein>
<keyword evidence="4" id="KW-0067">ATP-binding</keyword>
<keyword evidence="2" id="KW-0547">Nucleotide-binding</keyword>
<evidence type="ECO:0000256" key="2">
    <source>
        <dbReference type="ARBA" id="ARBA00022741"/>
    </source>
</evidence>
<dbReference type="Gene3D" id="2.60.200.20">
    <property type="match status" value="1"/>
</dbReference>
<gene>
    <name evidence="9" type="primary">LOC104714546</name>
</gene>
<dbReference type="PROSITE" id="PS00674">
    <property type="entry name" value="AAA"/>
    <property type="match status" value="1"/>
</dbReference>
<dbReference type="Proteomes" id="UP000694864">
    <property type="component" value="Chromosome 9"/>
</dbReference>
<reference evidence="9" key="2">
    <citation type="submission" date="2025-08" db="UniProtKB">
        <authorList>
            <consortium name="RefSeq"/>
        </authorList>
    </citation>
    <scope>IDENTIFICATION</scope>
    <source>
        <tissue evidence="9">Leaf</tissue>
    </source>
</reference>
<feature type="region of interest" description="Disordered" evidence="6">
    <location>
        <begin position="1"/>
        <end position="59"/>
    </location>
</feature>
<evidence type="ECO:0000256" key="3">
    <source>
        <dbReference type="ARBA" id="ARBA00022787"/>
    </source>
</evidence>
<dbReference type="CDD" id="cd00060">
    <property type="entry name" value="FHA"/>
    <property type="match status" value="1"/>
</dbReference>
<feature type="domain" description="AAA+ ATPase" evidence="7">
    <location>
        <begin position="821"/>
        <end position="944"/>
    </location>
</feature>
<evidence type="ECO:0000313" key="8">
    <source>
        <dbReference type="Proteomes" id="UP000694864"/>
    </source>
</evidence>
<accession>A0ABM0TRP8</accession>
<dbReference type="SUPFAM" id="SSF52540">
    <property type="entry name" value="P-loop containing nucleoside triphosphate hydrolases"/>
    <property type="match status" value="1"/>
</dbReference>
<name>A0ABM0TRP8_CAMSA</name>
<organism evidence="8 9">
    <name type="scientific">Camelina sativa</name>
    <name type="common">False flax</name>
    <name type="synonym">Myagrum sativum</name>
    <dbReference type="NCBI Taxonomy" id="90675"/>
    <lineage>
        <taxon>Eukaryota</taxon>
        <taxon>Viridiplantae</taxon>
        <taxon>Streptophyta</taxon>
        <taxon>Embryophyta</taxon>
        <taxon>Tracheophyta</taxon>
        <taxon>Spermatophyta</taxon>
        <taxon>Magnoliopsida</taxon>
        <taxon>eudicotyledons</taxon>
        <taxon>Gunneridae</taxon>
        <taxon>Pentapetalae</taxon>
        <taxon>rosids</taxon>
        <taxon>malvids</taxon>
        <taxon>Brassicales</taxon>
        <taxon>Brassicaceae</taxon>
        <taxon>Camelineae</taxon>
        <taxon>Camelina</taxon>
    </lineage>
</organism>
<proteinExistence type="predicted"/>
<dbReference type="InterPro" id="IPR003960">
    <property type="entry name" value="ATPase_AAA_CS"/>
</dbReference>
<comment type="subcellular location">
    <subcellularLocation>
        <location evidence="1">Mitochondrion outer membrane</location>
        <topology evidence="1">Single-pass membrane protein</topology>
    </subcellularLocation>
</comment>
<dbReference type="PANTHER" id="PTHR45644:SF39">
    <property type="entry name" value="AAA-TYPE ATPASE FAMILY PROTEIN-RELATED"/>
    <property type="match status" value="1"/>
</dbReference>
<evidence type="ECO:0000256" key="6">
    <source>
        <dbReference type="SAM" id="MobiDB-lite"/>
    </source>
</evidence>
<dbReference type="Pfam" id="PF17862">
    <property type="entry name" value="AAA_lid_3"/>
    <property type="match status" value="1"/>
</dbReference>
<dbReference type="Pfam" id="PF24933">
    <property type="entry name" value="DUF7751"/>
    <property type="match status" value="1"/>
</dbReference>
<evidence type="ECO:0000256" key="4">
    <source>
        <dbReference type="ARBA" id="ARBA00022840"/>
    </source>
</evidence>
<reference evidence="8" key="1">
    <citation type="journal article" date="2014" name="Nat. Commun.">
        <title>The emerging biofuel crop Camelina sativa retains a highly undifferentiated hexaploid genome structure.</title>
        <authorList>
            <person name="Kagale S."/>
            <person name="Koh C."/>
            <person name="Nixon J."/>
            <person name="Bollina V."/>
            <person name="Clarke W.E."/>
            <person name="Tuteja R."/>
            <person name="Spillane C."/>
            <person name="Robinson S.J."/>
            <person name="Links M.G."/>
            <person name="Clarke C."/>
            <person name="Higgins E.E."/>
            <person name="Huebert T."/>
            <person name="Sharpe A.G."/>
            <person name="Parkin I.A."/>
        </authorList>
    </citation>
    <scope>NUCLEOTIDE SEQUENCE [LARGE SCALE GENOMIC DNA]</scope>
    <source>
        <strain evidence="8">cv. DH55</strain>
    </source>
</reference>
<dbReference type="InterPro" id="IPR041569">
    <property type="entry name" value="AAA_lid_3"/>
</dbReference>
<dbReference type="RefSeq" id="XP_010430250.1">
    <property type="nucleotide sequence ID" value="XM_010431948.2"/>
</dbReference>
<dbReference type="SUPFAM" id="SSF49879">
    <property type="entry name" value="SMAD/FHA domain"/>
    <property type="match status" value="1"/>
</dbReference>
<dbReference type="GeneID" id="104714546"/>
<dbReference type="Pfam" id="PF00004">
    <property type="entry name" value="AAA"/>
    <property type="match status" value="1"/>
</dbReference>
<keyword evidence="3" id="KW-0472">Membrane</keyword>
<dbReference type="InterPro" id="IPR027417">
    <property type="entry name" value="P-loop_NTPase"/>
</dbReference>
<keyword evidence="5" id="KW-0496">Mitochondrion</keyword>
<dbReference type="Gene3D" id="1.10.8.60">
    <property type="match status" value="1"/>
</dbReference>
<dbReference type="InterPro" id="IPR008984">
    <property type="entry name" value="SMAD_FHA_dom_sf"/>
</dbReference>
<keyword evidence="3" id="KW-1000">Mitochondrion outer membrane</keyword>
<dbReference type="PANTHER" id="PTHR45644">
    <property type="entry name" value="AAA ATPASE, PUTATIVE (AFU_ORTHOLOGUE AFUA_2G12920)-RELATED-RELATED"/>
    <property type="match status" value="1"/>
</dbReference>
<sequence>MAALLSPPRGNSDTASSDDESLLSSKRQKLEDEETSTSTAGDATIQAAKPPRHVDSAPPPYASFDGWTYQDRVFKTPWCRLLSQSAQNRDVYIARSCFTLGSCLASNAVIHSQNLGSLLCKITRIQRNGNVVAVLDITGTGGPVLINGALPHKGFSHVLRSGDELVFGDCGSYAFIYQQMPNVADSAGMEEVPAGKFLLLEREARDPSNLSIFASLASLSRELRLSSRASIMSWQAPENPATSGVQEGAKLEFDGMADNNQSNKAADSHNQDSKIEILEERNEVTRGSQLAAKFKKHIQAGIVDCERLEFSLDEFPYYLSESTKNSLLAVSHVHLKKKNKGYASDFTNLNPRILLSGPAGSEIYQEILVKALANHFKAKLLIFDSHPILGAMTAEEFKSLMDGPASKKSCKLPRQSLELIDGGKKLALSTGDGDSSSPSPPASSGPDSKPKTLPCSFGNPVNCTLKKGDRVRFFSNESCRGLPTSWGPPSGIRGKVILVFDENPKAKVGVRFENPVPDGVTLGDLCEMGHGYFCSATNLQFESSGSEDLDELLVDKLFEVVHDESGTCPVILFLKDAEKFVVGNSDFCSAFKSKLEDIPDNVIVIDSQTHSDNRKEKDIGQQHEQEKEVPTATKLLTNLFENKVTICMPQDEDLLTTWKRQLDRDAEALKIKANSSQLRMVLGRFGIECEGIETMCTKDLTLQRDSAEKIIGWALSDHIKRNPDADPDVRVTLSLDSLKFGIELLRTVLNESKNPQKSVEDIMTENEFVKRLFSDVISPGEIGVTFDDIGALENVIDTLKELVMLPLQRPELFRKGQLTKPCRGVLLFGPPGTGKTMLAKAAATAAGANFINISMSRWFGKGVGDVKDVFAMASRISPSIIFFDELDSMIGRSQKPGELMIYWDGLTTKETERVLVLAATNRPFDLDEAVIRRLPRRLMVGLPDALDRAKILKVILAKEVLSPDLDIDGVASMTDGYSGSDLKNLCVTAAHRPIMEILEMEKTERDAALAEGRVPPARSGSPDIRALNMEDFKNALALVSVSVSSVSANMTALQQWNELHGEGGSKRNQSLSYYM</sequence>
<dbReference type="InterPro" id="IPR056653">
    <property type="entry name" value="DUF7751"/>
</dbReference>
<evidence type="ECO:0000259" key="7">
    <source>
        <dbReference type="SMART" id="SM00382"/>
    </source>
</evidence>
<dbReference type="SMART" id="SM00382">
    <property type="entry name" value="AAA"/>
    <property type="match status" value="1"/>
</dbReference>
<dbReference type="InterPro" id="IPR051701">
    <property type="entry name" value="Mito_OM_Translocase_MSP1"/>
</dbReference>
<evidence type="ECO:0000313" key="9">
    <source>
        <dbReference type="RefSeq" id="XP_010430250.1"/>
    </source>
</evidence>
<evidence type="ECO:0000256" key="1">
    <source>
        <dbReference type="ARBA" id="ARBA00004572"/>
    </source>
</evidence>
<evidence type="ECO:0000256" key="5">
    <source>
        <dbReference type="ARBA" id="ARBA00023128"/>
    </source>
</evidence>
<dbReference type="Gene3D" id="3.40.50.300">
    <property type="entry name" value="P-loop containing nucleotide triphosphate hydrolases"/>
    <property type="match status" value="1"/>
</dbReference>
<dbReference type="InterPro" id="IPR003959">
    <property type="entry name" value="ATPase_AAA_core"/>
</dbReference>
<feature type="region of interest" description="Disordered" evidence="6">
    <location>
        <begin position="428"/>
        <end position="453"/>
    </location>
</feature>
<keyword evidence="8" id="KW-1185">Reference proteome</keyword>